<evidence type="ECO:0000256" key="4">
    <source>
        <dbReference type="ARBA" id="ARBA00022917"/>
    </source>
</evidence>
<dbReference type="HAMAP" id="MF_03012">
    <property type="entry name" value="eIF3m"/>
    <property type="match status" value="1"/>
</dbReference>
<dbReference type="InterPro" id="IPR027528">
    <property type="entry name" value="eIF3m"/>
</dbReference>
<dbReference type="InterPro" id="IPR000717">
    <property type="entry name" value="PCI_dom"/>
</dbReference>
<evidence type="ECO:0000256" key="3">
    <source>
        <dbReference type="ARBA" id="ARBA00022540"/>
    </source>
</evidence>
<dbReference type="Proteomes" id="UP001479436">
    <property type="component" value="Unassembled WGS sequence"/>
</dbReference>
<evidence type="ECO:0000256" key="5">
    <source>
        <dbReference type="HAMAP-Rule" id="MF_03012"/>
    </source>
</evidence>
<evidence type="ECO:0000256" key="1">
    <source>
        <dbReference type="ARBA" id="ARBA00008482"/>
    </source>
</evidence>
<proteinExistence type="inferred from homology"/>
<keyword evidence="3 5" id="KW-0396">Initiation factor</keyword>
<name>A0ABR2WZM0_9FUNG</name>
<dbReference type="SMART" id="SM00088">
    <property type="entry name" value="PINT"/>
    <property type="match status" value="1"/>
</dbReference>
<dbReference type="InterPro" id="IPR045237">
    <property type="entry name" value="COPS7/eIF3m"/>
</dbReference>
<keyword evidence="8" id="KW-1185">Reference proteome</keyword>
<sequence length="408" mass="45678">MENVNTIFVEGSPDVQALDFASYVSDIKGESGETSPYFVEIKALVEAEKFDEVYQKFVGESDLLLSIEDQEIELAFNHLLAVLIGGQSTTSESLLQQLVDALVKAEGKANIRLQILSNFFNVLPVSSPLRYNIFVAVINVASQNNRMEAVSTQLKSIKSWLQEWNSSKEQTRELYRLLSEKLNAAQYYKQSYEFTLKYLTSFESEAEEGKEFAKKAIAEVIKMPGVFQFEDLAKLPSVQLLKDETIFSLLSIFLSGNLKEYRKFISENAQLSQELGFNEEDNVSKIRMLTLASLGSEHLGKELSYSAVCEALEIDAEEVEFWVIDVVRAGLIEAKLNQLNETVTISRSTRRIFSTNDWKELSTKMKGWKQSLSDILKVISNAKVIAQSSVNANGNASVSITTNATTNA</sequence>
<gene>
    <name evidence="7" type="ORF">K7432_003611</name>
</gene>
<dbReference type="PROSITE" id="PS50250">
    <property type="entry name" value="PCI"/>
    <property type="match status" value="1"/>
</dbReference>
<comment type="subcellular location">
    <subcellularLocation>
        <location evidence="5">Cytoplasm</location>
    </subcellularLocation>
</comment>
<dbReference type="EMBL" id="JASJQH010000112">
    <property type="protein sequence ID" value="KAK9766939.1"/>
    <property type="molecule type" value="Genomic_DNA"/>
</dbReference>
<organism evidence="7 8">
    <name type="scientific">Basidiobolus ranarum</name>
    <dbReference type="NCBI Taxonomy" id="34480"/>
    <lineage>
        <taxon>Eukaryota</taxon>
        <taxon>Fungi</taxon>
        <taxon>Fungi incertae sedis</taxon>
        <taxon>Zoopagomycota</taxon>
        <taxon>Entomophthoromycotina</taxon>
        <taxon>Basidiobolomycetes</taxon>
        <taxon>Basidiobolales</taxon>
        <taxon>Basidiobolaceae</taxon>
        <taxon>Basidiobolus</taxon>
    </lineage>
</organism>
<protein>
    <recommendedName>
        <fullName evidence="5">Eukaryotic translation initiation factor 3 subunit M</fullName>
        <shortName evidence="5">eIF3m</shortName>
    </recommendedName>
</protein>
<evidence type="ECO:0000259" key="6">
    <source>
        <dbReference type="PROSITE" id="PS50250"/>
    </source>
</evidence>
<comment type="similarity">
    <text evidence="5">Belongs to the eIF-3 subunit M family.</text>
</comment>
<comment type="function">
    <text evidence="5">Component of the eukaryotic translation initiation factor 3 (eIF-3) complex, which is involved in protein synthesis of a specialized repertoire of mRNAs and, together with other initiation factors, stimulates binding of mRNA and methionyl-tRNAi to the 40S ribosome. The eIF-3 complex specifically targets and initiates translation of a subset of mRNAs involved in cell proliferation.</text>
</comment>
<feature type="domain" description="PCI" evidence="6">
    <location>
        <begin position="187"/>
        <end position="350"/>
    </location>
</feature>
<dbReference type="Pfam" id="PF18005">
    <property type="entry name" value="eIF3m_C_helix"/>
    <property type="match status" value="1"/>
</dbReference>
<comment type="caution">
    <text evidence="7">The sequence shown here is derived from an EMBL/GenBank/DDBJ whole genome shotgun (WGS) entry which is preliminary data.</text>
</comment>
<dbReference type="Pfam" id="PF01399">
    <property type="entry name" value="PCI"/>
    <property type="match status" value="1"/>
</dbReference>
<dbReference type="PANTHER" id="PTHR15350:SF2">
    <property type="entry name" value="EUKARYOTIC TRANSLATION INITIATION FACTOR 3 SUBUNIT M"/>
    <property type="match status" value="1"/>
</dbReference>
<evidence type="ECO:0000256" key="2">
    <source>
        <dbReference type="ARBA" id="ARBA00022490"/>
    </source>
</evidence>
<keyword evidence="2 5" id="KW-0963">Cytoplasm</keyword>
<accession>A0ABR2WZM0</accession>
<keyword evidence="4 5" id="KW-0648">Protein biosynthesis</keyword>
<evidence type="ECO:0000313" key="8">
    <source>
        <dbReference type="Proteomes" id="UP001479436"/>
    </source>
</evidence>
<comment type="similarity">
    <text evidence="1">Belongs to the CSN7/EIF3M family. CSN7 subfamily.</text>
</comment>
<evidence type="ECO:0000313" key="7">
    <source>
        <dbReference type="EMBL" id="KAK9766939.1"/>
    </source>
</evidence>
<comment type="subunit">
    <text evidence="5">Component of the eukaryotic translation initiation factor 3 (eIF-3) complex.</text>
</comment>
<dbReference type="InterPro" id="IPR040750">
    <property type="entry name" value="eIF3m_C_helix"/>
</dbReference>
<reference evidence="7 8" key="1">
    <citation type="submission" date="2023-04" db="EMBL/GenBank/DDBJ databases">
        <title>Genome of Basidiobolus ranarum AG-B5.</title>
        <authorList>
            <person name="Stajich J.E."/>
            <person name="Carter-House D."/>
            <person name="Gryganskyi A."/>
        </authorList>
    </citation>
    <scope>NUCLEOTIDE SEQUENCE [LARGE SCALE GENOMIC DNA]</scope>
    <source>
        <strain evidence="7 8">AG-B5</strain>
    </source>
</reference>
<dbReference type="PANTHER" id="PTHR15350">
    <property type="entry name" value="COP9 SIGNALOSOME COMPLEX SUBUNIT 7/DENDRITIC CELL PROTEIN GA17"/>
    <property type="match status" value="1"/>
</dbReference>